<dbReference type="eggNOG" id="COG3706">
    <property type="taxonomic scope" value="Bacteria"/>
</dbReference>
<dbReference type="InterPro" id="IPR050469">
    <property type="entry name" value="Diguanylate_Cyclase"/>
</dbReference>
<sequence length="132" mass="14515">MRHGGELWLLLWTIDELAALNEGPDKDSLLRAVTERVRGCIRQSDTLARVDELRFAILIDDANEFIAAAVADRIRRNIRRVSLGSAEDPSPGFSVGLTAFRGDESFDTWTQRSESALSASVAAGRNQSLVKS</sequence>
<dbReference type="STRING" id="314285.KT71_03172"/>
<accession>A4A7E6</accession>
<dbReference type="SMART" id="SM00267">
    <property type="entry name" value="GGDEF"/>
    <property type="match status" value="1"/>
</dbReference>
<evidence type="ECO:0000259" key="3">
    <source>
        <dbReference type="PROSITE" id="PS50887"/>
    </source>
</evidence>
<dbReference type="InterPro" id="IPR000160">
    <property type="entry name" value="GGDEF_dom"/>
</dbReference>
<dbReference type="InterPro" id="IPR029787">
    <property type="entry name" value="Nucleotide_cyclase"/>
</dbReference>
<comment type="caution">
    <text evidence="4">The sequence shown here is derived from an EMBL/GenBank/DDBJ whole genome shotgun (WGS) entry which is preliminary data.</text>
</comment>
<name>A4A7E6_9GAMM</name>
<organism evidence="4 5">
    <name type="scientific">Congregibacter litoralis KT71</name>
    <dbReference type="NCBI Taxonomy" id="314285"/>
    <lineage>
        <taxon>Bacteria</taxon>
        <taxon>Pseudomonadati</taxon>
        <taxon>Pseudomonadota</taxon>
        <taxon>Gammaproteobacteria</taxon>
        <taxon>Cellvibrionales</taxon>
        <taxon>Halieaceae</taxon>
        <taxon>Congregibacter</taxon>
    </lineage>
</organism>
<dbReference type="PROSITE" id="PS50887">
    <property type="entry name" value="GGDEF"/>
    <property type="match status" value="1"/>
</dbReference>
<evidence type="ECO:0000256" key="1">
    <source>
        <dbReference type="ARBA" id="ARBA00012528"/>
    </source>
</evidence>
<evidence type="ECO:0000313" key="4">
    <source>
        <dbReference type="EMBL" id="EAQ98215.1"/>
    </source>
</evidence>
<dbReference type="HOGENOM" id="CLU_1913493_0_0_6"/>
<gene>
    <name evidence="4" type="ORF">KT71_03172</name>
</gene>
<keyword evidence="5" id="KW-1185">Reference proteome</keyword>
<dbReference type="Pfam" id="PF00990">
    <property type="entry name" value="GGDEF"/>
    <property type="match status" value="1"/>
</dbReference>
<dbReference type="RefSeq" id="WP_008293042.1">
    <property type="nucleotide sequence ID" value="NZ_CM002299.1"/>
</dbReference>
<dbReference type="PANTHER" id="PTHR45138:SF9">
    <property type="entry name" value="DIGUANYLATE CYCLASE DGCM-RELATED"/>
    <property type="match status" value="1"/>
</dbReference>
<comment type="catalytic activity">
    <reaction evidence="2">
        <text>2 GTP = 3',3'-c-di-GMP + 2 diphosphate</text>
        <dbReference type="Rhea" id="RHEA:24898"/>
        <dbReference type="ChEBI" id="CHEBI:33019"/>
        <dbReference type="ChEBI" id="CHEBI:37565"/>
        <dbReference type="ChEBI" id="CHEBI:58805"/>
        <dbReference type="EC" id="2.7.7.65"/>
    </reaction>
</comment>
<dbReference type="PANTHER" id="PTHR45138">
    <property type="entry name" value="REGULATORY COMPONENTS OF SENSORY TRANSDUCTION SYSTEM"/>
    <property type="match status" value="1"/>
</dbReference>
<protein>
    <recommendedName>
        <fullName evidence="1">diguanylate cyclase</fullName>
        <ecNumber evidence="1">2.7.7.65</ecNumber>
    </recommendedName>
</protein>
<dbReference type="Gene3D" id="3.30.70.270">
    <property type="match status" value="1"/>
</dbReference>
<evidence type="ECO:0000313" key="5">
    <source>
        <dbReference type="Proteomes" id="UP000019205"/>
    </source>
</evidence>
<evidence type="ECO:0000256" key="2">
    <source>
        <dbReference type="ARBA" id="ARBA00034247"/>
    </source>
</evidence>
<dbReference type="SUPFAM" id="SSF55073">
    <property type="entry name" value="Nucleotide cyclase"/>
    <property type="match status" value="1"/>
</dbReference>
<dbReference type="EMBL" id="AAOA02000002">
    <property type="protein sequence ID" value="EAQ98215.1"/>
    <property type="molecule type" value="Genomic_DNA"/>
</dbReference>
<reference evidence="4 5" key="1">
    <citation type="journal article" date="2007" name="Proc. Natl. Acad. Sci. U.S.A.">
        <title>Characterization of a marine gammaproteobacterium capable of aerobic anoxygenic photosynthesis.</title>
        <authorList>
            <person name="Fuchs B.M."/>
            <person name="Spring S."/>
            <person name="Teeling H."/>
            <person name="Quast C."/>
            <person name="Wulf J."/>
            <person name="Schattenhofer M."/>
            <person name="Yan S."/>
            <person name="Ferriera S."/>
            <person name="Johnson J."/>
            <person name="Glockner F.O."/>
            <person name="Amann R."/>
        </authorList>
    </citation>
    <scope>NUCLEOTIDE SEQUENCE [LARGE SCALE GENOMIC DNA]</scope>
    <source>
        <strain evidence="4">KT71</strain>
    </source>
</reference>
<dbReference type="AlphaFoldDB" id="A4A7E6"/>
<dbReference type="Proteomes" id="UP000019205">
    <property type="component" value="Chromosome"/>
</dbReference>
<reference evidence="4 5" key="2">
    <citation type="journal article" date="2009" name="PLoS ONE">
        <title>The photosynthetic apparatus and its regulation in the aerobic gammaproteobacterium Congregibacter litoralis gen. nov., sp. nov.</title>
        <authorList>
            <person name="Spring S."/>
            <person name="Lunsdorf H."/>
            <person name="Fuchs B.M."/>
            <person name="Tindall B.J."/>
        </authorList>
    </citation>
    <scope>NUCLEOTIDE SEQUENCE [LARGE SCALE GENOMIC DNA]</scope>
    <source>
        <strain evidence="4">KT71</strain>
    </source>
</reference>
<dbReference type="GO" id="GO:0052621">
    <property type="term" value="F:diguanylate cyclase activity"/>
    <property type="evidence" value="ECO:0007669"/>
    <property type="project" value="UniProtKB-EC"/>
</dbReference>
<feature type="domain" description="GGDEF" evidence="3">
    <location>
        <begin position="5"/>
        <end position="132"/>
    </location>
</feature>
<proteinExistence type="predicted"/>
<dbReference type="EC" id="2.7.7.65" evidence="1"/>
<dbReference type="InterPro" id="IPR043128">
    <property type="entry name" value="Rev_trsase/Diguanyl_cyclase"/>
</dbReference>